<dbReference type="RefSeq" id="WP_082422111.1">
    <property type="nucleotide sequence ID" value="NZ_LKST01000001.1"/>
</dbReference>
<accession>A0A0Q0UEY3</accession>
<organism evidence="2 3">
    <name type="scientific">Corynebacterium oculi</name>
    <dbReference type="NCBI Taxonomy" id="1544416"/>
    <lineage>
        <taxon>Bacteria</taxon>
        <taxon>Bacillati</taxon>
        <taxon>Actinomycetota</taxon>
        <taxon>Actinomycetes</taxon>
        <taxon>Mycobacteriales</taxon>
        <taxon>Corynebacteriaceae</taxon>
        <taxon>Corynebacterium</taxon>
    </lineage>
</organism>
<dbReference type="PATRIC" id="fig|1544416.3.peg.385"/>
<reference evidence="2 3" key="1">
    <citation type="submission" date="2015-10" db="EMBL/GenBank/DDBJ databases">
        <title>Corynebacteirum lowii and Corynebacterium oculi species nova, derived from human clinical disease and and emended description of Corynebacterium mastiditis.</title>
        <authorList>
            <person name="Bernard K."/>
            <person name="Pacheco A.L."/>
            <person name="Mcdougall C."/>
            <person name="Burtx T."/>
            <person name="Weibe D."/>
            <person name="Tyler S."/>
            <person name="Olson A.B."/>
            <person name="Cnockaert M."/>
            <person name="Eguchi H."/>
            <person name="Kuwahara T."/>
            <person name="Nakayama-Imaohji H."/>
            <person name="Boudewijins M."/>
            <person name="Van Hoecke F."/>
            <person name="Bernier A.-M."/>
            <person name="Vandamme P."/>
        </authorList>
    </citation>
    <scope>NUCLEOTIDE SEQUENCE [LARGE SCALE GENOMIC DNA]</scope>
    <source>
        <strain evidence="2 3">NML 130210</strain>
    </source>
</reference>
<dbReference type="InterPro" id="IPR025331">
    <property type="entry name" value="TNT"/>
</dbReference>
<dbReference type="STRING" id="1544416.Cocul_00381"/>
<name>A0A0Q0UEY3_9CORY</name>
<protein>
    <recommendedName>
        <fullName evidence="1">TNT domain-containing protein</fullName>
    </recommendedName>
</protein>
<dbReference type="Proteomes" id="UP000050517">
    <property type="component" value="Unassembled WGS sequence"/>
</dbReference>
<dbReference type="GO" id="GO:0050135">
    <property type="term" value="F:NADP+ nucleosidase activity"/>
    <property type="evidence" value="ECO:0007669"/>
    <property type="project" value="InterPro"/>
</dbReference>
<evidence type="ECO:0000259" key="1">
    <source>
        <dbReference type="Pfam" id="PF14021"/>
    </source>
</evidence>
<proteinExistence type="predicted"/>
<dbReference type="AlphaFoldDB" id="A0A0Q0UEY3"/>
<comment type="caution">
    <text evidence="2">The sequence shown here is derived from an EMBL/GenBank/DDBJ whole genome shotgun (WGS) entry which is preliminary data.</text>
</comment>
<dbReference type="Pfam" id="PF14021">
    <property type="entry name" value="TNT"/>
    <property type="match status" value="1"/>
</dbReference>
<sequence length="101" mass="11521">MIDRLGSKKGNYLWNATDSFPMRSLPPWIEMTYYAKFERTENPLPEGVQVRYGEIAPAFEQPGGGTQYLFEKVLYRNGEPVGVESLSVEELVAYGILREVE</sequence>
<evidence type="ECO:0000313" key="3">
    <source>
        <dbReference type="Proteomes" id="UP000050517"/>
    </source>
</evidence>
<evidence type="ECO:0000313" key="2">
    <source>
        <dbReference type="EMBL" id="KQB85243.1"/>
    </source>
</evidence>
<gene>
    <name evidence="2" type="ORF">Cocul_00381</name>
</gene>
<keyword evidence="3" id="KW-1185">Reference proteome</keyword>
<dbReference type="EMBL" id="LKST01000001">
    <property type="protein sequence ID" value="KQB85243.1"/>
    <property type="molecule type" value="Genomic_DNA"/>
</dbReference>
<feature type="domain" description="TNT" evidence="1">
    <location>
        <begin position="2"/>
        <end position="100"/>
    </location>
</feature>
<dbReference type="OrthoDB" id="4509678at2"/>